<feature type="compositionally biased region" description="Basic and acidic residues" evidence="1">
    <location>
        <begin position="56"/>
        <end position="70"/>
    </location>
</feature>
<name>A0A9N9VWH9_9HYPO</name>
<dbReference type="Proteomes" id="UP000696573">
    <property type="component" value="Unassembled WGS sequence"/>
</dbReference>
<feature type="compositionally biased region" description="Acidic residues" evidence="1">
    <location>
        <begin position="44"/>
        <end position="55"/>
    </location>
</feature>
<evidence type="ECO:0000313" key="3">
    <source>
        <dbReference type="Proteomes" id="UP000696573"/>
    </source>
</evidence>
<gene>
    <name evidence="2" type="ORF">CRHIZ90672A_00009816</name>
</gene>
<evidence type="ECO:0000256" key="1">
    <source>
        <dbReference type="SAM" id="MobiDB-lite"/>
    </source>
</evidence>
<reference evidence="2" key="1">
    <citation type="submission" date="2021-10" db="EMBL/GenBank/DDBJ databases">
        <authorList>
            <person name="Piombo E."/>
        </authorList>
    </citation>
    <scope>NUCLEOTIDE SEQUENCE</scope>
</reference>
<dbReference type="AlphaFoldDB" id="A0A9N9VWH9"/>
<evidence type="ECO:0000313" key="2">
    <source>
        <dbReference type="EMBL" id="CAH0031332.1"/>
    </source>
</evidence>
<proteinExistence type="predicted"/>
<sequence>MLEAPFLQLCQLWVQIIWDRNEKAYGLWFCAQARGEAVPKYTDNDDSDVVNDADNDEWKNGGVDRGKDVGSDDGSFMPLVSVDGSTSNGSDFTGNGVMDAIFAAEMSIMMINLLVPFLLADGSARLPTMWQPYGK</sequence>
<protein>
    <submittedName>
        <fullName evidence="2">Uncharacterized protein</fullName>
    </submittedName>
</protein>
<dbReference type="EMBL" id="CABFNQ020000741">
    <property type="protein sequence ID" value="CAH0031332.1"/>
    <property type="molecule type" value="Genomic_DNA"/>
</dbReference>
<comment type="caution">
    <text evidence="2">The sequence shown here is derived from an EMBL/GenBank/DDBJ whole genome shotgun (WGS) entry which is preliminary data.</text>
</comment>
<keyword evidence="3" id="KW-1185">Reference proteome</keyword>
<feature type="region of interest" description="Disordered" evidence="1">
    <location>
        <begin position="41"/>
        <end position="72"/>
    </location>
</feature>
<organism evidence="2 3">
    <name type="scientific">Clonostachys rhizophaga</name>
    <dbReference type="NCBI Taxonomy" id="160324"/>
    <lineage>
        <taxon>Eukaryota</taxon>
        <taxon>Fungi</taxon>
        <taxon>Dikarya</taxon>
        <taxon>Ascomycota</taxon>
        <taxon>Pezizomycotina</taxon>
        <taxon>Sordariomycetes</taxon>
        <taxon>Hypocreomycetidae</taxon>
        <taxon>Hypocreales</taxon>
        <taxon>Bionectriaceae</taxon>
        <taxon>Clonostachys</taxon>
    </lineage>
</organism>
<accession>A0A9N9VWH9</accession>